<gene>
    <name evidence="3" type="primary">LOC113578238</name>
</gene>
<dbReference type="GO" id="GO:0007018">
    <property type="term" value="P:microtubule-based movement"/>
    <property type="evidence" value="ECO:0007669"/>
    <property type="project" value="TreeGrafter"/>
</dbReference>
<dbReference type="Proteomes" id="UP000314983">
    <property type="component" value="Chromosome 18"/>
</dbReference>
<dbReference type="GO" id="GO:0045505">
    <property type="term" value="F:dynein intermediate chain binding"/>
    <property type="evidence" value="ECO:0007669"/>
    <property type="project" value="TreeGrafter"/>
</dbReference>
<name>A0A4W4EBI1_ELEEL</name>
<reference evidence="3" key="3">
    <citation type="submission" date="2020-05" db="EMBL/GenBank/DDBJ databases">
        <title>Electrophorus electricus (electric eel) genome, fEleEle1, primary haplotype.</title>
        <authorList>
            <person name="Myers G."/>
            <person name="Meyer A."/>
            <person name="Fedrigo O."/>
            <person name="Formenti G."/>
            <person name="Rhie A."/>
            <person name="Tracey A."/>
            <person name="Sims Y."/>
            <person name="Jarvis E.D."/>
        </authorList>
    </citation>
    <scope>NUCLEOTIDE SEQUENCE [LARGE SCALE GENOMIC DNA]</scope>
</reference>
<dbReference type="Pfam" id="PF03645">
    <property type="entry name" value="Tctex-1"/>
    <property type="match status" value="1"/>
</dbReference>
<feature type="region of interest" description="Disordered" evidence="2">
    <location>
        <begin position="42"/>
        <end position="76"/>
    </location>
</feature>
<dbReference type="PANTHER" id="PTHR21255:SF55">
    <property type="entry name" value="DYNEIN LIGHT CHAIN TCTEX-TYPE 4"/>
    <property type="match status" value="1"/>
</dbReference>
<dbReference type="GeneTree" id="ENSGT00940000162474"/>
<dbReference type="Ensembl" id="ENSEEET00000009519.2">
    <property type="protein sequence ID" value="ENSEEEP00000009401.2"/>
    <property type="gene ID" value="ENSEEEG00000004807.2"/>
</dbReference>
<dbReference type="InterPro" id="IPR038586">
    <property type="entry name" value="Tctex-1-like_sf"/>
</dbReference>
<dbReference type="Gene3D" id="3.30.1140.40">
    <property type="entry name" value="Tctex-1"/>
    <property type="match status" value="1"/>
</dbReference>
<dbReference type="GO" id="GO:0005868">
    <property type="term" value="C:cytoplasmic dynein complex"/>
    <property type="evidence" value="ECO:0007669"/>
    <property type="project" value="TreeGrafter"/>
</dbReference>
<sequence length="195" mass="21232">MLACRGNEKARHGNEHGNECLLLPLSEESLVQFNLAMEHGACSPPRRRLGSVSTRHSSRASVSTGKRQSLGGASQGGRVSFSHLQLYPPTPDVHVGNTYRIRPAPGNRFSVGRTLPANDGHLSQMLADLVRAQLKDTGPPRYKLVCQVVVSQHGTQSMSLASRGLLTPEMDNHATAVFQNHSLFCVAVVYGIYYE</sequence>
<dbReference type="InterPro" id="IPR005334">
    <property type="entry name" value="Tctex-1-like"/>
</dbReference>
<comment type="similarity">
    <text evidence="1">Belongs to the dynein light chain Tctex-type family.</text>
</comment>
<protein>
    <recommendedName>
        <fullName evidence="5">Tctex1 domain containing 4</fullName>
    </recommendedName>
</protein>
<evidence type="ECO:0008006" key="5">
    <source>
        <dbReference type="Google" id="ProtNLM"/>
    </source>
</evidence>
<reference evidence="3" key="5">
    <citation type="submission" date="2025-09" db="UniProtKB">
        <authorList>
            <consortium name="Ensembl"/>
        </authorList>
    </citation>
    <scope>IDENTIFICATION</scope>
</reference>
<reference evidence="4" key="2">
    <citation type="journal article" date="2017" name="Sci. Adv.">
        <title>A tail of two voltages: Proteomic comparison of the three electric organs of the electric eel.</title>
        <authorList>
            <person name="Traeger L.L."/>
            <person name="Sabat G."/>
            <person name="Barrett-Wilt G.A."/>
            <person name="Wells G.B."/>
            <person name="Sussman M.R."/>
        </authorList>
    </citation>
    <scope>NUCLEOTIDE SEQUENCE [LARGE SCALE GENOMIC DNA]</scope>
</reference>
<keyword evidence="4" id="KW-1185">Reference proteome</keyword>
<organism evidence="3 4">
    <name type="scientific">Electrophorus electricus</name>
    <name type="common">Electric eel</name>
    <name type="synonym">Gymnotus electricus</name>
    <dbReference type="NCBI Taxonomy" id="8005"/>
    <lineage>
        <taxon>Eukaryota</taxon>
        <taxon>Metazoa</taxon>
        <taxon>Chordata</taxon>
        <taxon>Craniata</taxon>
        <taxon>Vertebrata</taxon>
        <taxon>Euteleostomi</taxon>
        <taxon>Actinopterygii</taxon>
        <taxon>Neopterygii</taxon>
        <taxon>Teleostei</taxon>
        <taxon>Ostariophysi</taxon>
        <taxon>Gymnotiformes</taxon>
        <taxon>Gymnotoidei</taxon>
        <taxon>Gymnotidae</taxon>
        <taxon>Electrophorus</taxon>
    </lineage>
</organism>
<evidence type="ECO:0000256" key="1">
    <source>
        <dbReference type="ARBA" id="ARBA00005361"/>
    </source>
</evidence>
<dbReference type="GO" id="GO:0005737">
    <property type="term" value="C:cytoplasm"/>
    <property type="evidence" value="ECO:0007669"/>
    <property type="project" value="TreeGrafter"/>
</dbReference>
<evidence type="ECO:0000256" key="2">
    <source>
        <dbReference type="SAM" id="MobiDB-lite"/>
    </source>
</evidence>
<reference evidence="3" key="4">
    <citation type="submission" date="2025-08" db="UniProtKB">
        <authorList>
            <consortium name="Ensembl"/>
        </authorList>
    </citation>
    <scope>IDENTIFICATION</scope>
</reference>
<feature type="compositionally biased region" description="Polar residues" evidence="2">
    <location>
        <begin position="51"/>
        <end position="67"/>
    </location>
</feature>
<evidence type="ECO:0000313" key="3">
    <source>
        <dbReference type="Ensembl" id="ENSEEEP00000009401.2"/>
    </source>
</evidence>
<dbReference type="PANTHER" id="PTHR21255">
    <property type="entry name" value="T-COMPLEX-ASSOCIATED-TESTIS-EXPRESSED 1/ DYNEIN LIGHT CHAIN"/>
    <property type="match status" value="1"/>
</dbReference>
<evidence type="ECO:0000313" key="4">
    <source>
        <dbReference type="Proteomes" id="UP000314983"/>
    </source>
</evidence>
<dbReference type="STRING" id="8005.ENSEEEP00000009401"/>
<accession>A0A4W4EBI1</accession>
<dbReference type="AlphaFoldDB" id="A0A4W4EBI1"/>
<proteinExistence type="inferred from homology"/>
<reference evidence="4" key="1">
    <citation type="journal article" date="2014" name="Science">
        <title>Nonhuman genetics. Genomic basis for the convergent evolution of electric organs.</title>
        <authorList>
            <person name="Gallant J.R."/>
            <person name="Traeger L.L."/>
            <person name="Volkening J.D."/>
            <person name="Moffett H."/>
            <person name="Chen P.H."/>
            <person name="Novina C.D."/>
            <person name="Phillips G.N.Jr."/>
            <person name="Anand R."/>
            <person name="Wells G.B."/>
            <person name="Pinch M."/>
            <person name="Guth R."/>
            <person name="Unguez G.A."/>
            <person name="Albert J.S."/>
            <person name="Zakon H.H."/>
            <person name="Samanta M.P."/>
            <person name="Sussman M.R."/>
        </authorList>
    </citation>
    <scope>NUCLEOTIDE SEQUENCE [LARGE SCALE GENOMIC DNA]</scope>
</reference>